<keyword evidence="1" id="KW-1133">Transmembrane helix</keyword>
<dbReference type="HOGENOM" id="CLU_1603695_0_0_1"/>
<protein>
    <submittedName>
        <fullName evidence="2">Uncharacterized protein</fullName>
    </submittedName>
</protein>
<evidence type="ECO:0000256" key="1">
    <source>
        <dbReference type="SAM" id="Phobius"/>
    </source>
</evidence>
<keyword evidence="3" id="KW-1185">Reference proteome</keyword>
<comment type="caution">
    <text evidence="2">The sequence shown here is derived from an EMBL/GenBank/DDBJ whole genome shotgun (WGS) entry which is preliminary data.</text>
</comment>
<dbReference type="EMBL" id="AYSA01000098">
    <property type="protein sequence ID" value="ESZ97160.1"/>
    <property type="molecule type" value="Genomic_DNA"/>
</dbReference>
<evidence type="ECO:0000313" key="3">
    <source>
        <dbReference type="Proteomes" id="UP000019487"/>
    </source>
</evidence>
<dbReference type="AlphaFoldDB" id="W9CRP1"/>
<feature type="transmembrane region" description="Helical" evidence="1">
    <location>
        <begin position="6"/>
        <end position="30"/>
    </location>
</feature>
<keyword evidence="1" id="KW-0472">Membrane</keyword>
<name>W9CRP1_SCLBF</name>
<keyword evidence="1" id="KW-0812">Transmembrane</keyword>
<reference evidence="2 3" key="1">
    <citation type="journal article" date="2014" name="Genome Announc.">
        <title>Draft genome sequence of Sclerotinia borealis, a psychrophilic plant pathogenic fungus.</title>
        <authorList>
            <person name="Mardanov A.V."/>
            <person name="Beletsky A.V."/>
            <person name="Kadnikov V.V."/>
            <person name="Ignatov A.N."/>
            <person name="Ravin N.V."/>
        </authorList>
    </citation>
    <scope>NUCLEOTIDE SEQUENCE [LARGE SCALE GENOMIC DNA]</scope>
    <source>
        <strain evidence="3">F-4157</strain>
    </source>
</reference>
<accession>W9CRP1</accession>
<dbReference type="Proteomes" id="UP000019487">
    <property type="component" value="Unassembled WGS sequence"/>
</dbReference>
<organism evidence="2 3">
    <name type="scientific">Sclerotinia borealis (strain F-4128)</name>
    <dbReference type="NCBI Taxonomy" id="1432307"/>
    <lineage>
        <taxon>Eukaryota</taxon>
        <taxon>Fungi</taxon>
        <taxon>Dikarya</taxon>
        <taxon>Ascomycota</taxon>
        <taxon>Pezizomycotina</taxon>
        <taxon>Leotiomycetes</taxon>
        <taxon>Helotiales</taxon>
        <taxon>Sclerotiniaceae</taxon>
        <taxon>Sclerotinia</taxon>
    </lineage>
</organism>
<proteinExistence type="predicted"/>
<gene>
    <name evidence="2" type="ORF">SBOR_2416</name>
</gene>
<sequence>MASLDMVIVIVIVIVIVALTSFLLGIASALRGVAIKRRRRINQYICIHPDEDRGEICAQRRAYYYARRAIWAQESWMRNGELAKEWLLAEIGKVNVKATSKEKTMPINCCMERWAYEQWEELERRGAEYRGEMAAGKDPNAAYWRVKAAAKAGKDLHPKKSIGVEI</sequence>
<evidence type="ECO:0000313" key="2">
    <source>
        <dbReference type="EMBL" id="ESZ97160.1"/>
    </source>
</evidence>